<sequence>MDLAPCGSAKQGCSPSPSSASLDRLYRPPTAATTASATGWNTVGSRYVNVVPESTMVPPDPAALPANARAGSRTAFPPTVTPLSAR</sequence>
<accession>B6SHG8</accession>
<proteinExistence type="evidence at transcript level"/>
<feature type="compositionally biased region" description="Polar residues" evidence="1">
    <location>
        <begin position="11"/>
        <end position="21"/>
    </location>
</feature>
<evidence type="ECO:0000313" key="2">
    <source>
        <dbReference type="EMBL" id="ACG24301.1"/>
    </source>
</evidence>
<dbReference type="AlphaFoldDB" id="B6SHG8"/>
<dbReference type="EMBL" id="EU952183">
    <property type="protein sequence ID" value="ACG24301.1"/>
    <property type="molecule type" value="mRNA"/>
</dbReference>
<feature type="region of interest" description="Disordered" evidence="1">
    <location>
        <begin position="1"/>
        <end position="37"/>
    </location>
</feature>
<feature type="region of interest" description="Disordered" evidence="1">
    <location>
        <begin position="55"/>
        <end position="86"/>
    </location>
</feature>
<reference evidence="2" key="1">
    <citation type="journal article" date="2009" name="Plant Mol. Biol.">
        <title>Insights into corn genes derived from large-scale cDNA sequencing.</title>
        <authorList>
            <person name="Alexandrov N.N."/>
            <person name="Brover V.V."/>
            <person name="Freidin S."/>
            <person name="Troukhan M.E."/>
            <person name="Tatarinova T.V."/>
            <person name="Zhang H."/>
            <person name="Swaller T.J."/>
            <person name="Lu Y.P."/>
            <person name="Bouck J."/>
            <person name="Flavell R.B."/>
            <person name="Feldmann K.A."/>
        </authorList>
    </citation>
    <scope>NUCLEOTIDE SEQUENCE</scope>
</reference>
<organism evidence="2">
    <name type="scientific">Zea mays</name>
    <name type="common">Maize</name>
    <dbReference type="NCBI Taxonomy" id="4577"/>
    <lineage>
        <taxon>Eukaryota</taxon>
        <taxon>Viridiplantae</taxon>
        <taxon>Streptophyta</taxon>
        <taxon>Embryophyta</taxon>
        <taxon>Tracheophyta</taxon>
        <taxon>Spermatophyta</taxon>
        <taxon>Magnoliopsida</taxon>
        <taxon>Liliopsida</taxon>
        <taxon>Poales</taxon>
        <taxon>Poaceae</taxon>
        <taxon>PACMAD clade</taxon>
        <taxon>Panicoideae</taxon>
        <taxon>Andropogonodae</taxon>
        <taxon>Andropogoneae</taxon>
        <taxon>Tripsacinae</taxon>
        <taxon>Zea</taxon>
    </lineage>
</organism>
<evidence type="ECO:0000256" key="1">
    <source>
        <dbReference type="SAM" id="MobiDB-lite"/>
    </source>
</evidence>
<protein>
    <submittedName>
        <fullName evidence="2">Uncharacterized protein</fullName>
    </submittedName>
</protein>
<name>B6SHG8_MAIZE</name>